<feature type="transmembrane region" description="Helical" evidence="8">
    <location>
        <begin position="75"/>
        <end position="98"/>
    </location>
</feature>
<proteinExistence type="predicted"/>
<feature type="domain" description="CNNM transmembrane" evidence="10">
    <location>
        <begin position="14"/>
        <end position="197"/>
    </location>
</feature>
<evidence type="ECO:0000259" key="9">
    <source>
        <dbReference type="PROSITE" id="PS51371"/>
    </source>
</evidence>
<keyword evidence="12" id="KW-1185">Reference proteome</keyword>
<keyword evidence="6" id="KW-0129">CBS domain</keyword>
<comment type="subcellular location">
    <subcellularLocation>
        <location evidence="1">Membrane</location>
        <topology evidence="1">Multi-pass membrane protein</topology>
    </subcellularLocation>
</comment>
<evidence type="ECO:0000259" key="10">
    <source>
        <dbReference type="PROSITE" id="PS51846"/>
    </source>
</evidence>
<dbReference type="SUPFAM" id="SSF51206">
    <property type="entry name" value="cAMP-binding domain-like"/>
    <property type="match status" value="1"/>
</dbReference>
<feature type="transmembrane region" description="Helical" evidence="8">
    <location>
        <begin position="104"/>
        <end position="122"/>
    </location>
</feature>
<dbReference type="GO" id="GO:0010960">
    <property type="term" value="P:magnesium ion homeostasis"/>
    <property type="evidence" value="ECO:0007669"/>
    <property type="project" value="InterPro"/>
</dbReference>
<evidence type="ECO:0000256" key="1">
    <source>
        <dbReference type="ARBA" id="ARBA00004141"/>
    </source>
</evidence>
<dbReference type="PROSITE" id="PS51371">
    <property type="entry name" value="CBS"/>
    <property type="match status" value="1"/>
</dbReference>
<feature type="transmembrane region" description="Helical" evidence="8">
    <location>
        <begin position="129"/>
        <end position="153"/>
    </location>
</feature>
<feature type="domain" description="CBS" evidence="9">
    <location>
        <begin position="284"/>
        <end position="352"/>
    </location>
</feature>
<dbReference type="PANTHER" id="PTHR12064">
    <property type="entry name" value="METAL TRANSPORTER CNNM"/>
    <property type="match status" value="1"/>
</dbReference>
<comment type="caution">
    <text evidence="11">The sequence shown here is derived from an EMBL/GenBank/DDBJ whole genome shotgun (WGS) entry which is preliminary data.</text>
</comment>
<keyword evidence="3" id="KW-0677">Repeat</keyword>
<keyword evidence="5 7" id="KW-0472">Membrane</keyword>
<dbReference type="InterPro" id="IPR045095">
    <property type="entry name" value="ACDP"/>
</dbReference>
<dbReference type="SUPFAM" id="SSF54631">
    <property type="entry name" value="CBS-domain pair"/>
    <property type="match status" value="1"/>
</dbReference>
<dbReference type="PANTHER" id="PTHR12064:SF94">
    <property type="entry name" value="UNEXTENDED PROTEIN"/>
    <property type="match status" value="1"/>
</dbReference>
<dbReference type="EMBL" id="JAHDYR010000005">
    <property type="protein sequence ID" value="KAG9396753.1"/>
    <property type="molecule type" value="Genomic_DNA"/>
</dbReference>
<dbReference type="FunFam" id="3.10.580.10:FF:000006">
    <property type="entry name" value="DUF21 and CBS domain protein"/>
    <property type="match status" value="1"/>
</dbReference>
<feature type="transmembrane region" description="Helical" evidence="8">
    <location>
        <begin position="23"/>
        <end position="54"/>
    </location>
</feature>
<keyword evidence="2 7" id="KW-0812">Transmembrane</keyword>
<evidence type="ECO:0000313" key="11">
    <source>
        <dbReference type="EMBL" id="KAG9396753.1"/>
    </source>
</evidence>
<reference evidence="11" key="1">
    <citation type="submission" date="2021-05" db="EMBL/GenBank/DDBJ databases">
        <title>A free-living protist that lacks canonical eukaryotic 1 DNA replication and segregation systems.</title>
        <authorList>
            <person name="Salas-Leiva D.E."/>
            <person name="Tromer E.C."/>
            <person name="Curtis B.A."/>
            <person name="Jerlstrom-Hultqvist J."/>
            <person name="Kolisko M."/>
            <person name="Yi Z."/>
            <person name="Salas-Leiva J.S."/>
            <person name="Gallot-Lavallee L."/>
            <person name="Kops G.J.P.L."/>
            <person name="Archibald J.M."/>
            <person name="Simpson A.G.B."/>
            <person name="Roger A.J."/>
        </authorList>
    </citation>
    <scope>NUCLEOTIDE SEQUENCE</scope>
    <source>
        <strain evidence="11">BICM</strain>
    </source>
</reference>
<gene>
    <name evidence="11" type="ORF">J8273_1771</name>
</gene>
<dbReference type="InterPro" id="IPR046342">
    <property type="entry name" value="CBS_dom_sf"/>
</dbReference>
<dbReference type="AlphaFoldDB" id="A0A8J6B6L7"/>
<dbReference type="PROSITE" id="PS51846">
    <property type="entry name" value="CNNM"/>
    <property type="match status" value="1"/>
</dbReference>
<accession>A0A8J6B6L7</accession>
<evidence type="ECO:0000256" key="5">
    <source>
        <dbReference type="ARBA" id="ARBA00023136"/>
    </source>
</evidence>
<dbReference type="Proteomes" id="UP000717585">
    <property type="component" value="Unassembled WGS sequence"/>
</dbReference>
<evidence type="ECO:0000313" key="12">
    <source>
        <dbReference type="Proteomes" id="UP000717585"/>
    </source>
</evidence>
<dbReference type="InterPro" id="IPR002550">
    <property type="entry name" value="CNNM"/>
</dbReference>
<evidence type="ECO:0000256" key="7">
    <source>
        <dbReference type="PROSITE-ProRule" id="PRU01193"/>
    </source>
</evidence>
<keyword evidence="4 7" id="KW-1133">Transmembrane helix</keyword>
<evidence type="ECO:0000256" key="8">
    <source>
        <dbReference type="SAM" id="Phobius"/>
    </source>
</evidence>
<dbReference type="InterPro" id="IPR000644">
    <property type="entry name" value="CBS_dom"/>
</dbReference>
<evidence type="ECO:0008006" key="13">
    <source>
        <dbReference type="Google" id="ProtNLM"/>
    </source>
</evidence>
<dbReference type="Pfam" id="PF01595">
    <property type="entry name" value="CNNM"/>
    <property type="match status" value="1"/>
</dbReference>
<dbReference type="OrthoDB" id="5353557at2759"/>
<evidence type="ECO:0000256" key="2">
    <source>
        <dbReference type="ARBA" id="ARBA00022692"/>
    </source>
</evidence>
<evidence type="ECO:0000256" key="3">
    <source>
        <dbReference type="ARBA" id="ARBA00022737"/>
    </source>
</evidence>
<dbReference type="GO" id="GO:0016020">
    <property type="term" value="C:membrane"/>
    <property type="evidence" value="ECO:0007669"/>
    <property type="project" value="UniProtKB-SubCell"/>
</dbReference>
<name>A0A8J6B6L7_9EUKA</name>
<dbReference type="InterPro" id="IPR044751">
    <property type="entry name" value="Ion_transp-like_CBS"/>
</dbReference>
<evidence type="ECO:0000256" key="4">
    <source>
        <dbReference type="ARBA" id="ARBA00022989"/>
    </source>
</evidence>
<dbReference type="CDD" id="cd04590">
    <property type="entry name" value="CBS_pair_CorC_HlyC_assoc"/>
    <property type="match status" value="1"/>
</dbReference>
<protein>
    <recommendedName>
        <fullName evidence="13">Mg2+/Co2+ transporter CorB</fullName>
    </recommendedName>
</protein>
<evidence type="ECO:0000256" key="6">
    <source>
        <dbReference type="PROSITE-ProRule" id="PRU00703"/>
    </source>
</evidence>
<dbReference type="InterPro" id="IPR018490">
    <property type="entry name" value="cNMP-bd_dom_sf"/>
</dbReference>
<dbReference type="Gene3D" id="3.10.580.10">
    <property type="entry name" value="CBS-domain"/>
    <property type="match status" value="1"/>
</dbReference>
<sequence>MDDIINTAKDWGSIVGYYALQTFLFVFLLFCSGLFSGLNLGLLGLDTVSLKVLIDAGGSKQKKAAKVVLPLRKRGNLLLCTLLLSNVLVNAVLAVISARLFGDGIGTLIATALITLFGEIIPQAICNRYGLYVGAVATPAVWICLICLLPITLPLALCLNFLLGEEIGTVYSRSELKQLLDYHSTLPSKTSDFTAPEVKMLSSAIDFQAKTVSMVMTQLKDVFMMSIDSVLDTRTMCQLMETGHSRIPVYSGARTNIVGIIVVKDLIILSPEHAIPLRNLMGIIGRTPIETHSDERLTELMNTFKSGQAHIAVVKDVVVDPDGDADPQYVLRGIVTMEDVIEALLNTEIADETDKVELDDMGMVHYNAIERTRHEDLRQLAFAHRRSDFNLTHAQAKATAAFLRDTYPDLFGPNQFSATPLESFVRSGMVVDTKKLTVAGCQRLSENHTTVARLDLSEMTDDPESIAADVELYTLGKPNCHFTIVLQGEVNVRFGRDGFVAALKPWNVLGLEAIEGAESTFEPTFTARTNGAVQYVTFTRSTYLRYRDMVDDAIADTDVAVDVEGDQ</sequence>
<organism evidence="11 12">
    <name type="scientific">Carpediemonas membranifera</name>
    <dbReference type="NCBI Taxonomy" id="201153"/>
    <lineage>
        <taxon>Eukaryota</taxon>
        <taxon>Metamonada</taxon>
        <taxon>Carpediemonas-like organisms</taxon>
        <taxon>Carpediemonas</taxon>
    </lineage>
</organism>